<evidence type="ECO:0000313" key="1">
    <source>
        <dbReference type="EMBL" id="EGO03549.1"/>
    </source>
</evidence>
<evidence type="ECO:0000313" key="2">
    <source>
        <dbReference type="Proteomes" id="UP000008063"/>
    </source>
</evidence>
<dbReference type="AlphaFoldDB" id="F8PK95"/>
<reference evidence="2" key="1">
    <citation type="journal article" date="2011" name="Science">
        <title>The plant cell wall-decomposing machinery underlies the functional diversity of forest fungi.</title>
        <authorList>
            <person name="Eastwood D.C."/>
            <person name="Floudas D."/>
            <person name="Binder M."/>
            <person name="Majcherczyk A."/>
            <person name="Schneider P."/>
            <person name="Aerts A."/>
            <person name="Asiegbu F.O."/>
            <person name="Baker S.E."/>
            <person name="Barry K."/>
            <person name="Bendiksby M."/>
            <person name="Blumentritt M."/>
            <person name="Coutinho P.M."/>
            <person name="Cullen D."/>
            <person name="de Vries R.P."/>
            <person name="Gathman A."/>
            <person name="Goodell B."/>
            <person name="Henrissat B."/>
            <person name="Ihrmark K."/>
            <person name="Kauserud H."/>
            <person name="Kohler A."/>
            <person name="LaButti K."/>
            <person name="Lapidus A."/>
            <person name="Lavin J.L."/>
            <person name="Lee Y.-H."/>
            <person name="Lindquist E."/>
            <person name="Lilly W."/>
            <person name="Lucas S."/>
            <person name="Morin E."/>
            <person name="Murat C."/>
            <person name="Oguiza J.A."/>
            <person name="Park J."/>
            <person name="Pisabarro A.G."/>
            <person name="Riley R."/>
            <person name="Rosling A."/>
            <person name="Salamov A."/>
            <person name="Schmidt O."/>
            <person name="Schmutz J."/>
            <person name="Skrede I."/>
            <person name="Stenlid J."/>
            <person name="Wiebenga A."/>
            <person name="Xie X."/>
            <person name="Kuees U."/>
            <person name="Hibbett D.S."/>
            <person name="Hoffmeister D."/>
            <person name="Hoegberg N."/>
            <person name="Martin F."/>
            <person name="Grigoriev I.V."/>
            <person name="Watkinson S.C."/>
        </authorList>
    </citation>
    <scope>NUCLEOTIDE SEQUENCE [LARGE SCALE GENOMIC DNA]</scope>
    <source>
        <strain evidence="2">strain S7.3</strain>
    </source>
</reference>
<sequence length="92" mass="11058">MWSYQLSSGMGIPASYDWFVLVKTLTSRFRIHTDKHLGVFQLTQFEPSMQNMPEPDKLRNIDCWYHYRSVFMKARRSVVCRNSRHRLAYLLL</sequence>
<name>F8PK95_SERL3</name>
<organism evidence="2">
    <name type="scientific">Serpula lacrymans var. lacrymans (strain S7.3)</name>
    <name type="common">Dry rot fungus</name>
    <dbReference type="NCBI Taxonomy" id="936435"/>
    <lineage>
        <taxon>Eukaryota</taxon>
        <taxon>Fungi</taxon>
        <taxon>Dikarya</taxon>
        <taxon>Basidiomycota</taxon>
        <taxon>Agaricomycotina</taxon>
        <taxon>Agaricomycetes</taxon>
        <taxon>Agaricomycetidae</taxon>
        <taxon>Boletales</taxon>
        <taxon>Coniophorineae</taxon>
        <taxon>Serpulaceae</taxon>
        <taxon>Serpula</taxon>
    </lineage>
</organism>
<protein>
    <submittedName>
        <fullName evidence="1">Uncharacterized protein</fullName>
    </submittedName>
</protein>
<keyword evidence="2" id="KW-1185">Reference proteome</keyword>
<dbReference type="EMBL" id="GL945475">
    <property type="protein sequence ID" value="EGO03549.1"/>
    <property type="molecule type" value="Genomic_DNA"/>
</dbReference>
<dbReference type="HOGENOM" id="CLU_2414638_0_0_1"/>
<dbReference type="InParanoid" id="F8PK95"/>
<proteinExistence type="predicted"/>
<dbReference type="Proteomes" id="UP000008063">
    <property type="component" value="Unassembled WGS sequence"/>
</dbReference>
<accession>F8PK95</accession>
<gene>
    <name evidence="1" type="ORF">SERLA73DRAFT_175056</name>
</gene>